<dbReference type="Gene3D" id="3.30.160.60">
    <property type="entry name" value="Classic Zinc Finger"/>
    <property type="match status" value="2"/>
</dbReference>
<dbReference type="GO" id="GO:0005634">
    <property type="term" value="C:nucleus"/>
    <property type="evidence" value="ECO:0007669"/>
    <property type="project" value="TreeGrafter"/>
</dbReference>
<dbReference type="GO" id="GO:0043565">
    <property type="term" value="F:sequence-specific DNA binding"/>
    <property type="evidence" value="ECO:0007669"/>
    <property type="project" value="TreeGrafter"/>
</dbReference>
<keyword evidence="3 5" id="KW-0863">Zinc-finger</keyword>
<reference evidence="8" key="1">
    <citation type="submission" date="2020-01" db="EMBL/GenBank/DDBJ databases">
        <title>Draft genome sequence of the Termite Coptotermes fromosanus.</title>
        <authorList>
            <person name="Itakura S."/>
            <person name="Yosikawa Y."/>
            <person name="Umezawa K."/>
        </authorList>
    </citation>
    <scope>NUCLEOTIDE SEQUENCE [LARGE SCALE GENOMIC DNA]</scope>
</reference>
<dbReference type="EMBL" id="BLKM01011338">
    <property type="protein sequence ID" value="GFG32904.1"/>
    <property type="molecule type" value="Genomic_DNA"/>
</dbReference>
<evidence type="ECO:0000256" key="1">
    <source>
        <dbReference type="ARBA" id="ARBA00022723"/>
    </source>
</evidence>
<accession>A0A6L2PKM0</accession>
<name>A0A6L2PKM0_COPFO</name>
<evidence type="ECO:0000313" key="7">
    <source>
        <dbReference type="EMBL" id="GFG32904.1"/>
    </source>
</evidence>
<comment type="caution">
    <text evidence="7">The sequence shown here is derived from an EMBL/GenBank/DDBJ whole genome shotgun (WGS) entry which is preliminary data.</text>
</comment>
<dbReference type="InterPro" id="IPR013087">
    <property type="entry name" value="Znf_C2H2_type"/>
</dbReference>
<protein>
    <recommendedName>
        <fullName evidence="6">C2H2-type domain-containing protein</fullName>
    </recommendedName>
</protein>
<sequence length="546" mass="62415">MNSISDDSRAADDVFANSSAETVMENIDFSFLLERANVLIGSNLNKNSDENKFGHVTTVKNSDLQEADSGTVTEAVQGENYVMKEVITADTSFVANCIAMNVCSFPLKHYCPFCCSNFTSESKLKGHIRNEHASQLGSVLVDNNTTLLHSCQLCHARFYTDDLLTKHVAEYHQDYVITMFQEEEPNKCIICGFCPYMVLIKHKQHLLAHVEEKHFEEFKLFIDQKFSKIAQCEKLQYTLDMKNSNIPNLNTLLMQMSIKENKDNKKGNIDQSECSSVAQFINQDQNQLPHEDGNFFDKRKISGIKNVGPGNELPIRRKLRFDVPDIPEFKNLNKENITSCNTNMKPVPKSSKLKPISTWKSVFSFRRNKMNRSKPVSKFSTSTPNTFSSETHITKPQYDEHNLVTKKKDESKVKLISSIKEEKCTCKRYSVTDIHDAPKMHNKDMRTVISEESYPVLLEMAGDSIYRWTSSTERLKQFECAICLNGFVNNTDLLTHTKQQHSGPLKLLQPSYKCGQCAAKFYKNSYLVKHCRFHHTPRCLTNELPA</sequence>
<keyword evidence="4" id="KW-0862">Zinc</keyword>
<keyword evidence="8" id="KW-1185">Reference proteome</keyword>
<evidence type="ECO:0000256" key="4">
    <source>
        <dbReference type="ARBA" id="ARBA00022833"/>
    </source>
</evidence>
<dbReference type="InterPro" id="IPR036236">
    <property type="entry name" value="Znf_C2H2_sf"/>
</dbReference>
<evidence type="ECO:0000256" key="3">
    <source>
        <dbReference type="ARBA" id="ARBA00022771"/>
    </source>
</evidence>
<dbReference type="SUPFAM" id="SSF57667">
    <property type="entry name" value="beta-beta-alpha zinc fingers"/>
    <property type="match status" value="1"/>
</dbReference>
<dbReference type="GO" id="GO:0008270">
    <property type="term" value="F:zinc ion binding"/>
    <property type="evidence" value="ECO:0007669"/>
    <property type="project" value="UniProtKB-KW"/>
</dbReference>
<dbReference type="AlphaFoldDB" id="A0A6L2PKM0"/>
<feature type="domain" description="C2H2-type" evidence="6">
    <location>
        <begin position="478"/>
        <end position="506"/>
    </location>
</feature>
<organism evidence="7 8">
    <name type="scientific">Coptotermes formosanus</name>
    <name type="common">Formosan subterranean termite</name>
    <dbReference type="NCBI Taxonomy" id="36987"/>
    <lineage>
        <taxon>Eukaryota</taxon>
        <taxon>Metazoa</taxon>
        <taxon>Ecdysozoa</taxon>
        <taxon>Arthropoda</taxon>
        <taxon>Hexapoda</taxon>
        <taxon>Insecta</taxon>
        <taxon>Pterygota</taxon>
        <taxon>Neoptera</taxon>
        <taxon>Polyneoptera</taxon>
        <taxon>Dictyoptera</taxon>
        <taxon>Blattodea</taxon>
        <taxon>Blattoidea</taxon>
        <taxon>Termitoidae</taxon>
        <taxon>Rhinotermitidae</taxon>
        <taxon>Coptotermes</taxon>
    </lineage>
</organism>
<evidence type="ECO:0000256" key="2">
    <source>
        <dbReference type="ARBA" id="ARBA00022737"/>
    </source>
</evidence>
<feature type="domain" description="C2H2-type" evidence="6">
    <location>
        <begin position="512"/>
        <end position="539"/>
    </location>
</feature>
<proteinExistence type="predicted"/>
<keyword evidence="1" id="KW-0479">Metal-binding</keyword>
<dbReference type="PROSITE" id="PS50157">
    <property type="entry name" value="ZINC_FINGER_C2H2_2"/>
    <property type="match status" value="3"/>
</dbReference>
<dbReference type="GO" id="GO:0000981">
    <property type="term" value="F:DNA-binding transcription factor activity, RNA polymerase II-specific"/>
    <property type="evidence" value="ECO:0007669"/>
    <property type="project" value="TreeGrafter"/>
</dbReference>
<evidence type="ECO:0000256" key="5">
    <source>
        <dbReference type="PROSITE-ProRule" id="PRU00042"/>
    </source>
</evidence>
<feature type="domain" description="C2H2-type" evidence="6">
    <location>
        <begin position="109"/>
        <end position="137"/>
    </location>
</feature>
<dbReference type="OrthoDB" id="6368764at2759"/>
<gene>
    <name evidence="7" type="ORF">Cfor_03981</name>
</gene>
<evidence type="ECO:0000259" key="6">
    <source>
        <dbReference type="PROSITE" id="PS50157"/>
    </source>
</evidence>
<dbReference type="PANTHER" id="PTHR24408:SF64">
    <property type="entry name" value="LINKING IMMUNITY AND METABOLISM-RELATED"/>
    <property type="match status" value="1"/>
</dbReference>
<dbReference type="PROSITE" id="PS00028">
    <property type="entry name" value="ZINC_FINGER_C2H2_1"/>
    <property type="match status" value="4"/>
</dbReference>
<dbReference type="Proteomes" id="UP000502823">
    <property type="component" value="Unassembled WGS sequence"/>
</dbReference>
<dbReference type="InParanoid" id="A0A6L2PKM0"/>
<evidence type="ECO:0000313" key="8">
    <source>
        <dbReference type="Proteomes" id="UP000502823"/>
    </source>
</evidence>
<dbReference type="PANTHER" id="PTHR24408">
    <property type="entry name" value="ZINC FINGER PROTEIN"/>
    <property type="match status" value="1"/>
</dbReference>
<dbReference type="SMART" id="SM00355">
    <property type="entry name" value="ZnF_C2H2"/>
    <property type="match status" value="5"/>
</dbReference>
<keyword evidence="2" id="KW-0677">Repeat</keyword>